<gene>
    <name evidence="3" type="ORF">H9874_00830</name>
</gene>
<dbReference type="InterPro" id="IPR029058">
    <property type="entry name" value="AB_hydrolase_fold"/>
</dbReference>
<dbReference type="PIRSF" id="PIRSF031982">
    <property type="entry name" value="UCP031982_abhydr"/>
    <property type="match status" value="1"/>
</dbReference>
<proteinExistence type="predicted"/>
<dbReference type="AlphaFoldDB" id="A0A9D1R055"/>
<feature type="chain" id="PRO_5039124863" description="Dienelactone hydrolase" evidence="2">
    <location>
        <begin position="20"/>
        <end position="366"/>
    </location>
</feature>
<dbReference type="InterPro" id="IPR016986">
    <property type="entry name" value="UCP031982_abhydr"/>
</dbReference>
<dbReference type="EMBL" id="DXGI01000028">
    <property type="protein sequence ID" value="HIW77677.1"/>
    <property type="molecule type" value="Genomic_DNA"/>
</dbReference>
<dbReference type="Proteomes" id="UP000824264">
    <property type="component" value="Unassembled WGS sequence"/>
</dbReference>
<evidence type="ECO:0000256" key="1">
    <source>
        <dbReference type="SAM" id="MobiDB-lite"/>
    </source>
</evidence>
<feature type="compositionally biased region" description="Basic and acidic residues" evidence="1">
    <location>
        <begin position="348"/>
        <end position="360"/>
    </location>
</feature>
<feature type="region of interest" description="Disordered" evidence="1">
    <location>
        <begin position="331"/>
        <end position="366"/>
    </location>
</feature>
<evidence type="ECO:0000313" key="4">
    <source>
        <dbReference type="Proteomes" id="UP000824264"/>
    </source>
</evidence>
<accession>A0A9D1R055</accession>
<reference evidence="3" key="2">
    <citation type="submission" date="2021-04" db="EMBL/GenBank/DDBJ databases">
        <authorList>
            <person name="Gilroy R."/>
        </authorList>
    </citation>
    <scope>NUCLEOTIDE SEQUENCE</scope>
    <source>
        <strain evidence="3">ChiSxjej5B17-1746</strain>
    </source>
</reference>
<feature type="signal peptide" evidence="2">
    <location>
        <begin position="1"/>
        <end position="19"/>
    </location>
</feature>
<comment type="caution">
    <text evidence="3">The sequence shown here is derived from an EMBL/GenBank/DDBJ whole genome shotgun (WGS) entry which is preliminary data.</text>
</comment>
<organism evidence="3 4">
    <name type="scientific">Candidatus Bilophila faecipullorum</name>
    <dbReference type="NCBI Taxonomy" id="2838482"/>
    <lineage>
        <taxon>Bacteria</taxon>
        <taxon>Pseudomonadati</taxon>
        <taxon>Thermodesulfobacteriota</taxon>
        <taxon>Desulfovibrionia</taxon>
        <taxon>Desulfovibrionales</taxon>
        <taxon>Desulfovibrionaceae</taxon>
        <taxon>Bilophila</taxon>
    </lineage>
</organism>
<evidence type="ECO:0008006" key="5">
    <source>
        <dbReference type="Google" id="ProtNLM"/>
    </source>
</evidence>
<reference evidence="3" key="1">
    <citation type="journal article" date="2021" name="PeerJ">
        <title>Extensive microbial diversity within the chicken gut microbiome revealed by metagenomics and culture.</title>
        <authorList>
            <person name="Gilroy R."/>
            <person name="Ravi A."/>
            <person name="Getino M."/>
            <person name="Pursley I."/>
            <person name="Horton D.L."/>
            <person name="Alikhan N.F."/>
            <person name="Baker D."/>
            <person name="Gharbi K."/>
            <person name="Hall N."/>
            <person name="Watson M."/>
            <person name="Adriaenssens E.M."/>
            <person name="Foster-Nyarko E."/>
            <person name="Jarju S."/>
            <person name="Secka A."/>
            <person name="Antonio M."/>
            <person name="Oren A."/>
            <person name="Chaudhuri R.R."/>
            <person name="La Ragione R."/>
            <person name="Hildebrand F."/>
            <person name="Pallen M.J."/>
        </authorList>
    </citation>
    <scope>NUCLEOTIDE SEQUENCE</scope>
    <source>
        <strain evidence="3">ChiSxjej5B17-1746</strain>
    </source>
</reference>
<evidence type="ECO:0000313" key="3">
    <source>
        <dbReference type="EMBL" id="HIW77677.1"/>
    </source>
</evidence>
<protein>
    <recommendedName>
        <fullName evidence="5">Dienelactone hydrolase</fullName>
    </recommendedName>
</protein>
<dbReference type="SUPFAM" id="SSF53474">
    <property type="entry name" value="alpha/beta-Hydrolases"/>
    <property type="match status" value="1"/>
</dbReference>
<name>A0A9D1R055_9BACT</name>
<keyword evidence="2" id="KW-0732">Signal</keyword>
<sequence>MFSLYLFFICLALCFPAVAAPTLQPGFRTLGIWNPDTSVRMDLAVWYPARRSPSRVDYGDWVFSASRGAAPVEGQHPLVVLSHDSAGSRFSLHALASQLARNGFVVVAPTHAHDNVDSMDTLFTAPQVTRRARQINLALDIALSHPDVAPLIDPQRIGGLGVGPGGTAALLIAGARLDSTVWPLYCAGKDEDADPYCTPWARQRMNVFAAAPDLSASYRDRRVRAASAVAPSYAMFFTPTSLSRIRIPLQLLRAEKNRLYTLQHAERLLGSLPQPPQLGILPEADAASLMSECGPTLKQTLPGMCLAVPAARRAAVQEKMAAEAVAFFLRELGTPNPPPLPPEPEDPPIVKETPKTDRPAARRRAR</sequence>
<evidence type="ECO:0000256" key="2">
    <source>
        <dbReference type="SAM" id="SignalP"/>
    </source>
</evidence>
<dbReference type="Pfam" id="PF03403">
    <property type="entry name" value="PAF-AH_p_II"/>
    <property type="match status" value="1"/>
</dbReference>
<dbReference type="Gene3D" id="3.40.50.1820">
    <property type="entry name" value="alpha/beta hydrolase"/>
    <property type="match status" value="1"/>
</dbReference>